<proteinExistence type="predicted"/>
<name>A0A540WT81_9BACT</name>
<dbReference type="SUPFAM" id="SSF46689">
    <property type="entry name" value="Homeodomain-like"/>
    <property type="match status" value="1"/>
</dbReference>
<sequence length="198" mass="22113">MASKQQRGEPLVAKILEATLEEVARVGYENLSIEAVAERAAVNKTTIYRRWETPEALVLAAFARVSDQDSFPNTGSLRGDLLDYLRRYRAVCRSPVVLSLMRMLFAGSGGTGELCKVIQERIERSECNALVMFERAVARGELPKDTDMPLVRDLLLGSARNLILFRHDTCTDETLERVVDVMLLGAAEGGRRKKSARR</sequence>
<keyword evidence="2 4" id="KW-0238">DNA-binding</keyword>
<keyword evidence="7" id="KW-1185">Reference proteome</keyword>
<dbReference type="Pfam" id="PF00440">
    <property type="entry name" value="TetR_N"/>
    <property type="match status" value="1"/>
</dbReference>
<comment type="caution">
    <text evidence="6">The sequence shown here is derived from an EMBL/GenBank/DDBJ whole genome shotgun (WGS) entry which is preliminary data.</text>
</comment>
<dbReference type="AlphaFoldDB" id="A0A540WT81"/>
<dbReference type="OrthoDB" id="9796019at2"/>
<dbReference type="Gene3D" id="1.10.357.10">
    <property type="entry name" value="Tetracycline Repressor, domain 2"/>
    <property type="match status" value="1"/>
</dbReference>
<dbReference type="Gene3D" id="1.10.10.60">
    <property type="entry name" value="Homeodomain-like"/>
    <property type="match status" value="1"/>
</dbReference>
<dbReference type="InterPro" id="IPR001647">
    <property type="entry name" value="HTH_TetR"/>
</dbReference>
<dbReference type="Proteomes" id="UP000315369">
    <property type="component" value="Unassembled WGS sequence"/>
</dbReference>
<dbReference type="EMBL" id="VIFM01000149">
    <property type="protein sequence ID" value="TQF12208.1"/>
    <property type="molecule type" value="Genomic_DNA"/>
</dbReference>
<feature type="DNA-binding region" description="H-T-H motif" evidence="4">
    <location>
        <begin position="32"/>
        <end position="51"/>
    </location>
</feature>
<organism evidence="6 7">
    <name type="scientific">Myxococcus llanfairpwllgwyngyllgogerychwyrndrobwllllantysiliogogogochensis</name>
    <dbReference type="NCBI Taxonomy" id="2590453"/>
    <lineage>
        <taxon>Bacteria</taxon>
        <taxon>Pseudomonadati</taxon>
        <taxon>Myxococcota</taxon>
        <taxon>Myxococcia</taxon>
        <taxon>Myxococcales</taxon>
        <taxon>Cystobacterineae</taxon>
        <taxon>Myxococcaceae</taxon>
        <taxon>Myxococcus</taxon>
    </lineage>
</organism>
<evidence type="ECO:0000256" key="4">
    <source>
        <dbReference type="PROSITE-ProRule" id="PRU00335"/>
    </source>
</evidence>
<dbReference type="InterPro" id="IPR050109">
    <property type="entry name" value="HTH-type_TetR-like_transc_reg"/>
</dbReference>
<dbReference type="InterPro" id="IPR036271">
    <property type="entry name" value="Tet_transcr_reg_TetR-rel_C_sf"/>
</dbReference>
<dbReference type="RefSeq" id="WP_141646055.1">
    <property type="nucleotide sequence ID" value="NZ_VIFM01000149.1"/>
</dbReference>
<evidence type="ECO:0000259" key="5">
    <source>
        <dbReference type="PROSITE" id="PS50977"/>
    </source>
</evidence>
<evidence type="ECO:0000313" key="6">
    <source>
        <dbReference type="EMBL" id="TQF12208.1"/>
    </source>
</evidence>
<feature type="domain" description="HTH tetR-type" evidence="5">
    <location>
        <begin position="9"/>
        <end position="69"/>
    </location>
</feature>
<dbReference type="PANTHER" id="PTHR30055">
    <property type="entry name" value="HTH-TYPE TRANSCRIPTIONAL REGULATOR RUTR"/>
    <property type="match status" value="1"/>
</dbReference>
<protein>
    <submittedName>
        <fullName evidence="6">TetR/AcrR family transcriptional regulator</fullName>
    </submittedName>
</protein>
<dbReference type="GO" id="GO:0003700">
    <property type="term" value="F:DNA-binding transcription factor activity"/>
    <property type="evidence" value="ECO:0007669"/>
    <property type="project" value="TreeGrafter"/>
</dbReference>
<accession>A0A540WT81</accession>
<gene>
    <name evidence="6" type="ORF">FJV41_30250</name>
</gene>
<evidence type="ECO:0000256" key="3">
    <source>
        <dbReference type="ARBA" id="ARBA00023163"/>
    </source>
</evidence>
<keyword evidence="1" id="KW-0805">Transcription regulation</keyword>
<dbReference type="InterPro" id="IPR009057">
    <property type="entry name" value="Homeodomain-like_sf"/>
</dbReference>
<evidence type="ECO:0000256" key="2">
    <source>
        <dbReference type="ARBA" id="ARBA00023125"/>
    </source>
</evidence>
<keyword evidence="3" id="KW-0804">Transcription</keyword>
<dbReference type="Pfam" id="PF16859">
    <property type="entry name" value="TetR_C_11"/>
    <property type="match status" value="1"/>
</dbReference>
<dbReference type="PROSITE" id="PS50977">
    <property type="entry name" value="HTH_TETR_2"/>
    <property type="match status" value="1"/>
</dbReference>
<dbReference type="GO" id="GO:0000976">
    <property type="term" value="F:transcription cis-regulatory region binding"/>
    <property type="evidence" value="ECO:0007669"/>
    <property type="project" value="TreeGrafter"/>
</dbReference>
<evidence type="ECO:0000256" key="1">
    <source>
        <dbReference type="ARBA" id="ARBA00023015"/>
    </source>
</evidence>
<dbReference type="PANTHER" id="PTHR30055:SF148">
    <property type="entry name" value="TETR-FAMILY TRANSCRIPTIONAL REGULATOR"/>
    <property type="match status" value="1"/>
</dbReference>
<reference evidence="6 7" key="1">
    <citation type="submission" date="2019-06" db="EMBL/GenBank/DDBJ databases">
        <authorList>
            <person name="Livingstone P."/>
            <person name="Whitworth D."/>
        </authorList>
    </citation>
    <scope>NUCLEOTIDE SEQUENCE [LARGE SCALE GENOMIC DNA]</scope>
    <source>
        <strain evidence="6 7">AM401</strain>
    </source>
</reference>
<dbReference type="SUPFAM" id="SSF48498">
    <property type="entry name" value="Tetracyclin repressor-like, C-terminal domain"/>
    <property type="match status" value="1"/>
</dbReference>
<dbReference type="InterPro" id="IPR011075">
    <property type="entry name" value="TetR_C"/>
</dbReference>
<evidence type="ECO:0000313" key="7">
    <source>
        <dbReference type="Proteomes" id="UP000315369"/>
    </source>
</evidence>